<dbReference type="Gene3D" id="1.10.150.130">
    <property type="match status" value="1"/>
</dbReference>
<reference evidence="6" key="1">
    <citation type="submission" date="2020-06" db="EMBL/GenBank/DDBJ databases">
        <title>Insight into the genomes of haloalkaliphilic bacilli from Kenyan soda lakes.</title>
        <authorList>
            <person name="Mwirichia R."/>
            <person name="Villamizar G.C."/>
            <person name="Poehlein A."/>
            <person name="Mugweru J."/>
            <person name="Kipnyargis A."/>
            <person name="Kiplimo D."/>
            <person name="Orwa P."/>
            <person name="Daniel R."/>
        </authorList>
    </citation>
    <scope>NUCLEOTIDE SEQUENCE</scope>
    <source>
        <strain evidence="6">B1096_S55</strain>
    </source>
</reference>
<dbReference type="Pfam" id="PF00589">
    <property type="entry name" value="Phage_integrase"/>
    <property type="match status" value="1"/>
</dbReference>
<dbReference type="SUPFAM" id="SSF56349">
    <property type="entry name" value="DNA breaking-rejoining enzymes"/>
    <property type="match status" value="1"/>
</dbReference>
<dbReference type="RefSeq" id="WP_257822154.1">
    <property type="nucleotide sequence ID" value="NZ_JABXYM010000001.1"/>
</dbReference>
<dbReference type="GO" id="GO:0015074">
    <property type="term" value="P:DNA integration"/>
    <property type="evidence" value="ECO:0007669"/>
    <property type="project" value="InterPro"/>
</dbReference>
<feature type="region of interest" description="Disordered" evidence="4">
    <location>
        <begin position="15"/>
        <end position="42"/>
    </location>
</feature>
<dbReference type="GO" id="GO:0006310">
    <property type="term" value="P:DNA recombination"/>
    <property type="evidence" value="ECO:0007669"/>
    <property type="project" value="UniProtKB-KW"/>
</dbReference>
<dbReference type="InterPro" id="IPR002104">
    <property type="entry name" value="Integrase_catalytic"/>
</dbReference>
<evidence type="ECO:0000256" key="2">
    <source>
        <dbReference type="ARBA" id="ARBA00023125"/>
    </source>
</evidence>
<evidence type="ECO:0000256" key="4">
    <source>
        <dbReference type="SAM" id="MobiDB-lite"/>
    </source>
</evidence>
<sequence length="402" mass="46670">MYCKKVQTKSGDKWECVADGPKNPATGKRKQVTRRAKTQKEAKKRLESALRSLGEYQIDEQLGKKITFESVAEHWIKVYSLTGVKKSTVRVREKEIKILNRHIAKTPVAMITHSQYQKSLHDIAPDYARTTVQGVNTTAGMIFRHAIKDKLIRDNPTNGAIVPKKRRTVEEIENNDIEEKYLESAEVDEFLQAVRNHGLDLDLERFYLLAFSGMRSGELLALKWTDLNFKDNEIRITKTIYNENNNMKTYELTPPKTEGSIRSIEIEDEIMNQLESHRKRQLKVKMKYRAEIEDYHDGNFIFCRPNGYPFIQKNIITRMQRLLDKTNITKHATPHIFRHTHVSMLAEAGVDLSTIMKRVGHEDIKTTMKIYTHVTDKMKKDANAKVKTLYENALSEINFKIM</sequence>
<keyword evidence="7" id="KW-1185">Reference proteome</keyword>
<dbReference type="InterPro" id="IPR013762">
    <property type="entry name" value="Integrase-like_cat_sf"/>
</dbReference>
<keyword evidence="3" id="KW-0233">DNA recombination</keyword>
<accession>A0A9Q4FYK7</accession>
<evidence type="ECO:0000313" key="7">
    <source>
        <dbReference type="Proteomes" id="UP001057753"/>
    </source>
</evidence>
<organism evidence="6 7">
    <name type="scientific">Salipaludibacillus agaradhaerens</name>
    <name type="common">Bacillus agaradhaerens</name>
    <dbReference type="NCBI Taxonomy" id="76935"/>
    <lineage>
        <taxon>Bacteria</taxon>
        <taxon>Bacillati</taxon>
        <taxon>Bacillota</taxon>
        <taxon>Bacilli</taxon>
        <taxon>Bacillales</taxon>
        <taxon>Bacillaceae</taxon>
    </lineage>
</organism>
<evidence type="ECO:0000313" key="6">
    <source>
        <dbReference type="EMBL" id="MCR6097770.1"/>
    </source>
</evidence>
<comment type="caution">
    <text evidence="6">The sequence shown here is derived from an EMBL/GenBank/DDBJ whole genome shotgun (WGS) entry which is preliminary data.</text>
</comment>
<evidence type="ECO:0000256" key="1">
    <source>
        <dbReference type="ARBA" id="ARBA00008857"/>
    </source>
</evidence>
<feature type="compositionally biased region" description="Basic residues" evidence="4">
    <location>
        <begin position="27"/>
        <end position="37"/>
    </location>
</feature>
<feature type="domain" description="Tyr recombinase" evidence="5">
    <location>
        <begin position="177"/>
        <end position="384"/>
    </location>
</feature>
<dbReference type="InterPro" id="IPR053876">
    <property type="entry name" value="Phage_int_M"/>
</dbReference>
<dbReference type="InterPro" id="IPR011010">
    <property type="entry name" value="DNA_brk_join_enz"/>
</dbReference>
<dbReference type="Proteomes" id="UP001057753">
    <property type="component" value="Unassembled WGS sequence"/>
</dbReference>
<dbReference type="Pfam" id="PF22022">
    <property type="entry name" value="Phage_int_M"/>
    <property type="match status" value="1"/>
</dbReference>
<dbReference type="AlphaFoldDB" id="A0A9Q4FYK7"/>
<dbReference type="Gene3D" id="1.10.443.10">
    <property type="entry name" value="Intergrase catalytic core"/>
    <property type="match status" value="1"/>
</dbReference>
<gene>
    <name evidence="6" type="ORF">HXA33_14560</name>
</gene>
<dbReference type="GO" id="GO:0003677">
    <property type="term" value="F:DNA binding"/>
    <property type="evidence" value="ECO:0007669"/>
    <property type="project" value="UniProtKB-KW"/>
</dbReference>
<protein>
    <submittedName>
        <fullName evidence="6">Site-specific integrase</fullName>
    </submittedName>
</protein>
<dbReference type="InterPro" id="IPR050090">
    <property type="entry name" value="Tyrosine_recombinase_XerCD"/>
</dbReference>
<dbReference type="EMBL" id="JABXYM010000001">
    <property type="protein sequence ID" value="MCR6097770.1"/>
    <property type="molecule type" value="Genomic_DNA"/>
</dbReference>
<name>A0A9Q4FYK7_SALAG</name>
<dbReference type="PANTHER" id="PTHR30349">
    <property type="entry name" value="PHAGE INTEGRASE-RELATED"/>
    <property type="match status" value="1"/>
</dbReference>
<proteinExistence type="inferred from homology"/>
<evidence type="ECO:0000259" key="5">
    <source>
        <dbReference type="PROSITE" id="PS51898"/>
    </source>
</evidence>
<comment type="similarity">
    <text evidence="1">Belongs to the 'phage' integrase family.</text>
</comment>
<dbReference type="InterPro" id="IPR010998">
    <property type="entry name" value="Integrase_recombinase_N"/>
</dbReference>
<keyword evidence="2" id="KW-0238">DNA-binding</keyword>
<dbReference type="PANTHER" id="PTHR30349:SF64">
    <property type="entry name" value="PROPHAGE INTEGRASE INTD-RELATED"/>
    <property type="match status" value="1"/>
</dbReference>
<dbReference type="PROSITE" id="PS51898">
    <property type="entry name" value="TYR_RECOMBINASE"/>
    <property type="match status" value="1"/>
</dbReference>
<dbReference type="CDD" id="cd01189">
    <property type="entry name" value="INT_ICEBs1_C_like"/>
    <property type="match status" value="1"/>
</dbReference>
<evidence type="ECO:0000256" key="3">
    <source>
        <dbReference type="ARBA" id="ARBA00023172"/>
    </source>
</evidence>